<evidence type="ECO:0000313" key="3">
    <source>
        <dbReference type="Proteomes" id="UP001610563"/>
    </source>
</evidence>
<dbReference type="EMBL" id="JBFTWV010000033">
    <property type="protein sequence ID" value="KAL2795660.1"/>
    <property type="molecule type" value="Genomic_DNA"/>
</dbReference>
<feature type="region of interest" description="Disordered" evidence="1">
    <location>
        <begin position="145"/>
        <end position="171"/>
    </location>
</feature>
<gene>
    <name evidence="2" type="ORF">BJX66DRAFT_336781</name>
</gene>
<feature type="region of interest" description="Disordered" evidence="1">
    <location>
        <begin position="216"/>
        <end position="254"/>
    </location>
</feature>
<accession>A0ABR4GAQ1</accession>
<protein>
    <submittedName>
        <fullName evidence="2">Uncharacterized protein</fullName>
    </submittedName>
</protein>
<dbReference type="Proteomes" id="UP001610563">
    <property type="component" value="Unassembled WGS sequence"/>
</dbReference>
<keyword evidence="3" id="KW-1185">Reference proteome</keyword>
<proteinExistence type="predicted"/>
<name>A0ABR4GAQ1_9EURO</name>
<organism evidence="2 3">
    <name type="scientific">Aspergillus keveii</name>
    <dbReference type="NCBI Taxonomy" id="714993"/>
    <lineage>
        <taxon>Eukaryota</taxon>
        <taxon>Fungi</taxon>
        <taxon>Dikarya</taxon>
        <taxon>Ascomycota</taxon>
        <taxon>Pezizomycotina</taxon>
        <taxon>Eurotiomycetes</taxon>
        <taxon>Eurotiomycetidae</taxon>
        <taxon>Eurotiales</taxon>
        <taxon>Aspergillaceae</taxon>
        <taxon>Aspergillus</taxon>
        <taxon>Aspergillus subgen. Nidulantes</taxon>
    </lineage>
</organism>
<evidence type="ECO:0000313" key="2">
    <source>
        <dbReference type="EMBL" id="KAL2795660.1"/>
    </source>
</evidence>
<evidence type="ECO:0000256" key="1">
    <source>
        <dbReference type="SAM" id="MobiDB-lite"/>
    </source>
</evidence>
<feature type="region of interest" description="Disordered" evidence="1">
    <location>
        <begin position="1"/>
        <end position="26"/>
    </location>
</feature>
<feature type="compositionally biased region" description="Polar residues" evidence="1">
    <location>
        <begin position="1"/>
        <end position="16"/>
    </location>
</feature>
<sequence>MPSSTQTAEVSSNRTSVPPRPKGAIHRGNSLMVSLQSELASLPESLASDSSLYEFLDSRGIYAIATSNSISTSASTSPPDTPFTNISANTSATSISTTSTLTLSIPRSPHHLPLVITGCIHAGMSACEIGQYLHRVIRANGNDYSTTSSAVTTQNPTPVSSAGTRSGSQARTGVGLVSRMITLNKPYSSISTRVMRVLDLRSSDGYPLYAYVDPGDLGLVPRPGEPTRNDDSESDEDGSEDRRGLGSESTRPKRVWHWGPGQGLLRWPLLDMSDEEIERLVEVQDEDFVCAGNEKQDGEGTRKSKVNLPRLGCVSHHTVTIVYPASSPLRSIRVEFGRLGDESNSKWL</sequence>
<reference evidence="2 3" key="1">
    <citation type="submission" date="2024-07" db="EMBL/GenBank/DDBJ databases">
        <title>Section-level genome sequencing and comparative genomics of Aspergillus sections Usti and Cavernicolus.</title>
        <authorList>
            <consortium name="Lawrence Berkeley National Laboratory"/>
            <person name="Nybo J.L."/>
            <person name="Vesth T.C."/>
            <person name="Theobald S."/>
            <person name="Frisvad J.C."/>
            <person name="Larsen T.O."/>
            <person name="Kjaerboelling I."/>
            <person name="Rothschild-Mancinelli K."/>
            <person name="Lyhne E.K."/>
            <person name="Kogle M.E."/>
            <person name="Barry K."/>
            <person name="Clum A."/>
            <person name="Na H."/>
            <person name="Ledsgaard L."/>
            <person name="Lin J."/>
            <person name="Lipzen A."/>
            <person name="Kuo A."/>
            <person name="Riley R."/>
            <person name="Mondo S."/>
            <person name="Labutti K."/>
            <person name="Haridas S."/>
            <person name="Pangalinan J."/>
            <person name="Salamov A.A."/>
            <person name="Simmons B.A."/>
            <person name="Magnuson J.K."/>
            <person name="Chen J."/>
            <person name="Drula E."/>
            <person name="Henrissat B."/>
            <person name="Wiebenga A."/>
            <person name="Lubbers R.J."/>
            <person name="Gomes A.C."/>
            <person name="Makela M.R."/>
            <person name="Stajich J."/>
            <person name="Grigoriev I.V."/>
            <person name="Mortensen U.H."/>
            <person name="De Vries R.P."/>
            <person name="Baker S.E."/>
            <person name="Andersen M.R."/>
        </authorList>
    </citation>
    <scope>NUCLEOTIDE SEQUENCE [LARGE SCALE GENOMIC DNA]</scope>
    <source>
        <strain evidence="2 3">CBS 209.92</strain>
    </source>
</reference>
<comment type="caution">
    <text evidence="2">The sequence shown here is derived from an EMBL/GenBank/DDBJ whole genome shotgun (WGS) entry which is preliminary data.</text>
</comment>